<reference evidence="18 19" key="1">
    <citation type="submission" date="2017-08" db="EMBL/GenBank/DDBJ databases">
        <title>Aliifodinibius alkalisoli sp. nov., isolated from saline alkaline soil.</title>
        <authorList>
            <person name="Liu D."/>
            <person name="Zhang G."/>
        </authorList>
    </citation>
    <scope>NUCLEOTIDE SEQUENCE [LARGE SCALE GENOMIC DNA]</scope>
    <source>
        <strain evidence="18 19">WN023</strain>
    </source>
</reference>
<gene>
    <name evidence="15 18" type="primary">rnc</name>
    <name evidence="18" type="ORF">CK503_14345</name>
</gene>
<keyword evidence="8 15" id="KW-0819">tRNA processing</keyword>
<evidence type="ECO:0000256" key="15">
    <source>
        <dbReference type="HAMAP-Rule" id="MF_00104"/>
    </source>
</evidence>
<dbReference type="PROSITE" id="PS50137">
    <property type="entry name" value="DS_RBD"/>
    <property type="match status" value="1"/>
</dbReference>
<keyword evidence="11 15" id="KW-0255">Endonuclease</keyword>
<dbReference type="RefSeq" id="WP_095607520.1">
    <property type="nucleotide sequence ID" value="NZ_NSKE01000012.1"/>
</dbReference>
<dbReference type="GO" id="GO:0019843">
    <property type="term" value="F:rRNA binding"/>
    <property type="evidence" value="ECO:0007669"/>
    <property type="project" value="UniProtKB-KW"/>
</dbReference>
<dbReference type="SMART" id="SM00358">
    <property type="entry name" value="DSRM"/>
    <property type="match status" value="1"/>
</dbReference>
<dbReference type="CDD" id="cd00593">
    <property type="entry name" value="RIBOc"/>
    <property type="match status" value="1"/>
</dbReference>
<dbReference type="FunFam" id="3.30.160.20:FF:000003">
    <property type="entry name" value="Ribonuclease 3"/>
    <property type="match status" value="1"/>
</dbReference>
<comment type="cofactor">
    <cofactor evidence="15">
        <name>Mg(2+)</name>
        <dbReference type="ChEBI" id="CHEBI:18420"/>
    </cofactor>
</comment>
<evidence type="ECO:0000256" key="12">
    <source>
        <dbReference type="ARBA" id="ARBA00022801"/>
    </source>
</evidence>
<evidence type="ECO:0000256" key="9">
    <source>
        <dbReference type="ARBA" id="ARBA00022722"/>
    </source>
</evidence>
<dbReference type="HAMAP" id="MF_00104">
    <property type="entry name" value="RNase_III"/>
    <property type="match status" value="1"/>
</dbReference>
<dbReference type="SUPFAM" id="SSF54768">
    <property type="entry name" value="dsRNA-binding domain-like"/>
    <property type="match status" value="1"/>
</dbReference>
<keyword evidence="13 15" id="KW-0460">Magnesium</keyword>
<evidence type="ECO:0000256" key="7">
    <source>
        <dbReference type="ARBA" id="ARBA00022664"/>
    </source>
</evidence>
<keyword evidence="6 15" id="KW-0698">rRNA processing</keyword>
<dbReference type="GO" id="GO:0042802">
    <property type="term" value="F:identical protein binding"/>
    <property type="evidence" value="ECO:0007669"/>
    <property type="project" value="UniProtKB-ARBA"/>
</dbReference>
<comment type="caution">
    <text evidence="18">The sequence shown here is derived from an EMBL/GenBank/DDBJ whole genome shotgun (WGS) entry which is preliminary data.</text>
</comment>
<dbReference type="InterPro" id="IPR000999">
    <property type="entry name" value="RNase_III_dom"/>
</dbReference>
<feature type="domain" description="RNase III" evidence="17">
    <location>
        <begin position="23"/>
        <end position="152"/>
    </location>
</feature>
<dbReference type="EC" id="3.1.26.3" evidence="15"/>
<evidence type="ECO:0000256" key="1">
    <source>
        <dbReference type="ARBA" id="ARBA00000109"/>
    </source>
</evidence>
<dbReference type="InterPro" id="IPR036389">
    <property type="entry name" value="RNase_III_sf"/>
</dbReference>
<dbReference type="NCBIfam" id="TIGR02191">
    <property type="entry name" value="RNaseIII"/>
    <property type="match status" value="1"/>
</dbReference>
<dbReference type="AlphaFoldDB" id="A0A2A2G780"/>
<evidence type="ECO:0000256" key="14">
    <source>
        <dbReference type="ARBA" id="ARBA00022884"/>
    </source>
</evidence>
<dbReference type="FunFam" id="1.10.1520.10:FF:000001">
    <property type="entry name" value="Ribonuclease 3"/>
    <property type="match status" value="1"/>
</dbReference>
<comment type="catalytic activity">
    <reaction evidence="1 15">
        <text>Endonucleolytic cleavage to 5'-phosphomonoester.</text>
        <dbReference type="EC" id="3.1.26.3"/>
    </reaction>
</comment>
<evidence type="ECO:0000259" key="16">
    <source>
        <dbReference type="PROSITE" id="PS50137"/>
    </source>
</evidence>
<dbReference type="GO" id="GO:0008033">
    <property type="term" value="P:tRNA processing"/>
    <property type="evidence" value="ECO:0007669"/>
    <property type="project" value="UniProtKB-KW"/>
</dbReference>
<feature type="binding site" evidence="15">
    <location>
        <position position="138"/>
    </location>
    <ligand>
        <name>Mg(2+)</name>
        <dbReference type="ChEBI" id="CHEBI:18420"/>
    </ligand>
</feature>
<keyword evidence="9 15" id="KW-0540">Nuclease</keyword>
<evidence type="ECO:0000313" key="19">
    <source>
        <dbReference type="Proteomes" id="UP000218831"/>
    </source>
</evidence>
<name>A0A2A2G780_9BACT</name>
<feature type="binding site" evidence="15">
    <location>
        <position position="141"/>
    </location>
    <ligand>
        <name>Mg(2+)</name>
        <dbReference type="ChEBI" id="CHEBI:18420"/>
    </ligand>
</feature>
<dbReference type="SUPFAM" id="SSF69065">
    <property type="entry name" value="RNase III domain-like"/>
    <property type="match status" value="1"/>
</dbReference>
<comment type="subunit">
    <text evidence="4 15">Homodimer.</text>
</comment>
<dbReference type="GO" id="GO:0006364">
    <property type="term" value="P:rRNA processing"/>
    <property type="evidence" value="ECO:0007669"/>
    <property type="project" value="UniProtKB-UniRule"/>
</dbReference>
<keyword evidence="10 15" id="KW-0479">Metal-binding</keyword>
<proteinExistence type="inferred from homology"/>
<dbReference type="GO" id="GO:0004525">
    <property type="term" value="F:ribonuclease III activity"/>
    <property type="evidence" value="ECO:0007669"/>
    <property type="project" value="UniProtKB-UniRule"/>
</dbReference>
<evidence type="ECO:0000259" key="17">
    <source>
        <dbReference type="PROSITE" id="PS50142"/>
    </source>
</evidence>
<keyword evidence="7 15" id="KW-0507">mRNA processing</keyword>
<sequence length="247" mass="28232">MFDKLRSYFQTDEELPPEQEERIKKLEGIIGNSIDNPFIYIRALRHRSTLADEKYSSIDSYERLEFLGDAVLDLIVTEIIFDLFPNENEGFLTKLRAKLVKGDTLAMYAEKLKLNNLMLLGKRVRGQGIEESKSVLSDLFEALVGALYLDLGYEPTSKFVRKVIEQYVDFDQIVNTLDNYKSLLLEFAQAEQMKIPTYTVVSEEGPGHDKTFGVEVYVDEKPIAQGEGKSKKEAEQEAARKALKMLK</sequence>
<dbReference type="PROSITE" id="PS00517">
    <property type="entry name" value="RNASE_3_1"/>
    <property type="match status" value="1"/>
</dbReference>
<dbReference type="EMBL" id="NSKE01000012">
    <property type="protein sequence ID" value="PAU92864.1"/>
    <property type="molecule type" value="Genomic_DNA"/>
</dbReference>
<evidence type="ECO:0000313" key="18">
    <source>
        <dbReference type="EMBL" id="PAU92864.1"/>
    </source>
</evidence>
<protein>
    <recommendedName>
        <fullName evidence="15">Ribonuclease 3</fullName>
        <ecNumber evidence="15">3.1.26.3</ecNumber>
    </recommendedName>
    <alternativeName>
        <fullName evidence="15">Ribonuclease III</fullName>
        <shortName evidence="15">RNase III</shortName>
    </alternativeName>
</protein>
<dbReference type="PANTHER" id="PTHR11207:SF0">
    <property type="entry name" value="RIBONUCLEASE 3"/>
    <property type="match status" value="1"/>
</dbReference>
<keyword evidence="19" id="KW-1185">Reference proteome</keyword>
<feature type="binding site" evidence="15">
    <location>
        <position position="65"/>
    </location>
    <ligand>
        <name>Mg(2+)</name>
        <dbReference type="ChEBI" id="CHEBI:18420"/>
    </ligand>
</feature>
<keyword evidence="15" id="KW-0699">rRNA-binding</keyword>
<dbReference type="GO" id="GO:0005737">
    <property type="term" value="C:cytoplasm"/>
    <property type="evidence" value="ECO:0007669"/>
    <property type="project" value="UniProtKB-SubCell"/>
</dbReference>
<keyword evidence="12 15" id="KW-0378">Hydrolase</keyword>
<evidence type="ECO:0000256" key="11">
    <source>
        <dbReference type="ARBA" id="ARBA00022759"/>
    </source>
</evidence>
<dbReference type="Proteomes" id="UP000218831">
    <property type="component" value="Unassembled WGS sequence"/>
</dbReference>
<feature type="active site" evidence="15">
    <location>
        <position position="69"/>
    </location>
</feature>
<dbReference type="Gene3D" id="1.10.1520.10">
    <property type="entry name" value="Ribonuclease III domain"/>
    <property type="match status" value="1"/>
</dbReference>
<comment type="subcellular location">
    <subcellularLocation>
        <location evidence="2 15">Cytoplasm</location>
    </subcellularLocation>
</comment>
<dbReference type="OrthoDB" id="9805026at2"/>
<dbReference type="CDD" id="cd10845">
    <property type="entry name" value="DSRM_RNAse_III_family"/>
    <property type="match status" value="1"/>
</dbReference>
<evidence type="ECO:0000256" key="6">
    <source>
        <dbReference type="ARBA" id="ARBA00022552"/>
    </source>
</evidence>
<organism evidence="18 19">
    <name type="scientific">Fodinibius salipaludis</name>
    <dbReference type="NCBI Taxonomy" id="2032627"/>
    <lineage>
        <taxon>Bacteria</taxon>
        <taxon>Pseudomonadati</taxon>
        <taxon>Balneolota</taxon>
        <taxon>Balneolia</taxon>
        <taxon>Balneolales</taxon>
        <taxon>Balneolaceae</taxon>
        <taxon>Fodinibius</taxon>
    </lineage>
</organism>
<evidence type="ECO:0000256" key="8">
    <source>
        <dbReference type="ARBA" id="ARBA00022694"/>
    </source>
</evidence>
<dbReference type="InterPro" id="IPR014720">
    <property type="entry name" value="dsRBD_dom"/>
</dbReference>
<dbReference type="GO" id="GO:0003725">
    <property type="term" value="F:double-stranded RNA binding"/>
    <property type="evidence" value="ECO:0007669"/>
    <property type="project" value="TreeGrafter"/>
</dbReference>
<dbReference type="GO" id="GO:0046872">
    <property type="term" value="F:metal ion binding"/>
    <property type="evidence" value="ECO:0007669"/>
    <property type="project" value="UniProtKB-KW"/>
</dbReference>
<dbReference type="InterPro" id="IPR011907">
    <property type="entry name" value="RNase_III"/>
</dbReference>
<evidence type="ECO:0000256" key="4">
    <source>
        <dbReference type="ARBA" id="ARBA00011738"/>
    </source>
</evidence>
<dbReference type="PANTHER" id="PTHR11207">
    <property type="entry name" value="RIBONUCLEASE III"/>
    <property type="match status" value="1"/>
</dbReference>
<feature type="domain" description="DRBM" evidence="16">
    <location>
        <begin position="179"/>
        <end position="247"/>
    </location>
</feature>
<dbReference type="SMART" id="SM00535">
    <property type="entry name" value="RIBOc"/>
    <property type="match status" value="1"/>
</dbReference>
<dbReference type="PROSITE" id="PS50142">
    <property type="entry name" value="RNASE_3_2"/>
    <property type="match status" value="1"/>
</dbReference>
<dbReference type="Pfam" id="PF14622">
    <property type="entry name" value="Ribonucleas_3_3"/>
    <property type="match status" value="1"/>
</dbReference>
<dbReference type="GO" id="GO:0010468">
    <property type="term" value="P:regulation of gene expression"/>
    <property type="evidence" value="ECO:0007669"/>
    <property type="project" value="TreeGrafter"/>
</dbReference>
<evidence type="ECO:0000256" key="2">
    <source>
        <dbReference type="ARBA" id="ARBA00004496"/>
    </source>
</evidence>
<accession>A0A2A2G780</accession>
<evidence type="ECO:0000256" key="3">
    <source>
        <dbReference type="ARBA" id="ARBA00010183"/>
    </source>
</evidence>
<keyword evidence="14 15" id="KW-0694">RNA-binding</keyword>
<evidence type="ECO:0000256" key="10">
    <source>
        <dbReference type="ARBA" id="ARBA00022723"/>
    </source>
</evidence>
<dbReference type="GO" id="GO:0006397">
    <property type="term" value="P:mRNA processing"/>
    <property type="evidence" value="ECO:0007669"/>
    <property type="project" value="UniProtKB-UniRule"/>
</dbReference>
<feature type="active site" evidence="15">
    <location>
        <position position="141"/>
    </location>
</feature>
<keyword evidence="5 15" id="KW-0963">Cytoplasm</keyword>
<comment type="similarity">
    <text evidence="3">Belongs to the ribonuclease III family.</text>
</comment>
<evidence type="ECO:0000256" key="13">
    <source>
        <dbReference type="ARBA" id="ARBA00022842"/>
    </source>
</evidence>
<comment type="function">
    <text evidence="15">Digests double-stranded RNA. Involved in the processing of primary rRNA transcript to yield the immediate precursors to the large and small rRNAs (23S and 16S). Processes some mRNAs, and tRNAs when they are encoded in the rRNA operon. Processes pre-crRNA and tracrRNA of type II CRISPR loci if present in the organism.</text>
</comment>
<dbReference type="Gene3D" id="3.30.160.20">
    <property type="match status" value="1"/>
</dbReference>
<dbReference type="Pfam" id="PF00035">
    <property type="entry name" value="dsrm"/>
    <property type="match status" value="1"/>
</dbReference>
<evidence type="ECO:0000256" key="5">
    <source>
        <dbReference type="ARBA" id="ARBA00022490"/>
    </source>
</evidence>